<dbReference type="Pfam" id="PF14299">
    <property type="entry name" value="PP2"/>
    <property type="match status" value="1"/>
</dbReference>
<name>A0ABS8Y8Q2_DATST</name>
<dbReference type="PANTHER" id="PTHR48478">
    <property type="entry name" value="LECTIN-LIKE"/>
    <property type="match status" value="1"/>
</dbReference>
<keyword evidence="2" id="KW-1185">Reference proteome</keyword>
<proteinExistence type="predicted"/>
<dbReference type="Proteomes" id="UP000823775">
    <property type="component" value="Unassembled WGS sequence"/>
</dbReference>
<protein>
    <submittedName>
        <fullName evidence="1">Uncharacterized protein</fullName>
    </submittedName>
</protein>
<reference evidence="1 2" key="1">
    <citation type="journal article" date="2021" name="BMC Genomics">
        <title>Datura genome reveals duplications of psychoactive alkaloid biosynthetic genes and high mutation rate following tissue culture.</title>
        <authorList>
            <person name="Rajewski A."/>
            <person name="Carter-House D."/>
            <person name="Stajich J."/>
            <person name="Litt A."/>
        </authorList>
    </citation>
    <scope>NUCLEOTIDE SEQUENCE [LARGE SCALE GENOMIC DNA]</scope>
    <source>
        <strain evidence="1">AR-01</strain>
    </source>
</reference>
<dbReference type="EMBL" id="JACEIK010088536">
    <property type="protein sequence ID" value="MCE5167367.1"/>
    <property type="molecule type" value="Genomic_DNA"/>
</dbReference>
<evidence type="ECO:0000313" key="1">
    <source>
        <dbReference type="EMBL" id="MCE5167367.1"/>
    </source>
</evidence>
<sequence length="125" mass="14159">MRAEMAVMGELELLSVRGSFNAELLSPDTKYKVEFVLRFRKRKHVSGWDKNPVRTILIPPGETLKEATQKQVNLAEIGSEEPFEILVGELFIPQFISHGEVQFHLDEKKEKKTGLVIKGVKITPA</sequence>
<dbReference type="InterPro" id="IPR052147">
    <property type="entry name" value="PP2-like/Lectin"/>
</dbReference>
<comment type="caution">
    <text evidence="1">The sequence shown here is derived from an EMBL/GenBank/DDBJ whole genome shotgun (WGS) entry which is preliminary data.</text>
</comment>
<accession>A0ABS8Y8Q2</accession>
<dbReference type="InterPro" id="IPR025886">
    <property type="entry name" value="PP2-like"/>
</dbReference>
<dbReference type="PANTHER" id="PTHR48478:SF1">
    <property type="entry name" value="LECTIN-LIKE"/>
    <property type="match status" value="1"/>
</dbReference>
<evidence type="ECO:0000313" key="2">
    <source>
        <dbReference type="Proteomes" id="UP000823775"/>
    </source>
</evidence>
<organism evidence="1 2">
    <name type="scientific">Datura stramonium</name>
    <name type="common">Jimsonweed</name>
    <name type="synonym">Common thornapple</name>
    <dbReference type="NCBI Taxonomy" id="4076"/>
    <lineage>
        <taxon>Eukaryota</taxon>
        <taxon>Viridiplantae</taxon>
        <taxon>Streptophyta</taxon>
        <taxon>Embryophyta</taxon>
        <taxon>Tracheophyta</taxon>
        <taxon>Spermatophyta</taxon>
        <taxon>Magnoliopsida</taxon>
        <taxon>eudicotyledons</taxon>
        <taxon>Gunneridae</taxon>
        <taxon>Pentapetalae</taxon>
        <taxon>asterids</taxon>
        <taxon>lamiids</taxon>
        <taxon>Solanales</taxon>
        <taxon>Solanaceae</taxon>
        <taxon>Solanoideae</taxon>
        <taxon>Datureae</taxon>
        <taxon>Datura</taxon>
    </lineage>
</organism>
<gene>
    <name evidence="1" type="ORF">HAX54_050540</name>
</gene>